<protein>
    <submittedName>
        <fullName evidence="3">Uncharacterized protein</fullName>
    </submittedName>
</protein>
<dbReference type="Proteomes" id="UP000237889">
    <property type="component" value="Chromosome"/>
</dbReference>
<gene>
    <name evidence="3" type="ORF">C6569_05880</name>
</gene>
<feature type="region of interest" description="Disordered" evidence="1">
    <location>
        <begin position="96"/>
        <end position="115"/>
    </location>
</feature>
<evidence type="ECO:0000256" key="1">
    <source>
        <dbReference type="SAM" id="MobiDB-lite"/>
    </source>
</evidence>
<proteinExistence type="predicted"/>
<dbReference type="EMBL" id="CP027668">
    <property type="protein sequence ID" value="AVO44626.1"/>
    <property type="molecule type" value="Genomic_DNA"/>
</dbReference>
<feature type="chain" id="PRO_5015721805" evidence="2">
    <location>
        <begin position="23"/>
        <end position="151"/>
    </location>
</feature>
<dbReference type="RefSeq" id="WP_106747969.1">
    <property type="nucleotide sequence ID" value="NZ_CP027668.1"/>
</dbReference>
<evidence type="ECO:0000313" key="4">
    <source>
        <dbReference type="Proteomes" id="UP000237889"/>
    </source>
</evidence>
<reference evidence="3 4" key="1">
    <citation type="submission" date="2018-03" db="EMBL/GenBank/DDBJ databases">
        <title>Genome sequencing of Phreatobacter sp.</title>
        <authorList>
            <person name="Kim S.-J."/>
            <person name="Heo J."/>
            <person name="Kwon S.-W."/>
        </authorList>
    </citation>
    <scope>NUCLEOTIDE SEQUENCE [LARGE SCALE GENOMIC DNA]</scope>
    <source>
        <strain evidence="3 4">S-12</strain>
    </source>
</reference>
<organism evidence="3 4">
    <name type="scientific">Phreatobacter cathodiphilus</name>
    <dbReference type="NCBI Taxonomy" id="1868589"/>
    <lineage>
        <taxon>Bacteria</taxon>
        <taxon>Pseudomonadati</taxon>
        <taxon>Pseudomonadota</taxon>
        <taxon>Alphaproteobacteria</taxon>
        <taxon>Hyphomicrobiales</taxon>
        <taxon>Phreatobacteraceae</taxon>
        <taxon>Phreatobacter</taxon>
    </lineage>
</organism>
<keyword evidence="2" id="KW-0732">Signal</keyword>
<name>A0A2S0N927_9HYPH</name>
<evidence type="ECO:0000256" key="2">
    <source>
        <dbReference type="SAM" id="SignalP"/>
    </source>
</evidence>
<sequence>MRTRHALAVLAVLAVTATPLFAQSPGTVPSAVGAETGRFVLRDYPDGVLRMDTRTGAVSYCTRADGAVTCRLAADDRTALAQEIERLKAENEALRRGGVQAARPAQPGGEGMTLPSDAEVDRALSLAERIWRRLRSMIRESEDNPLPERRL</sequence>
<dbReference type="KEGG" id="phr:C6569_05880"/>
<dbReference type="AlphaFoldDB" id="A0A2S0N927"/>
<dbReference type="OrthoDB" id="7870871at2"/>
<keyword evidence="4" id="KW-1185">Reference proteome</keyword>
<evidence type="ECO:0000313" key="3">
    <source>
        <dbReference type="EMBL" id="AVO44626.1"/>
    </source>
</evidence>
<feature type="signal peptide" evidence="2">
    <location>
        <begin position="1"/>
        <end position="22"/>
    </location>
</feature>
<accession>A0A2S0N927</accession>